<reference evidence="1" key="1">
    <citation type="submission" date="2021-11" db="EMBL/GenBank/DDBJ databases">
        <authorList>
            <person name="Schell T."/>
        </authorList>
    </citation>
    <scope>NUCLEOTIDE SEQUENCE</scope>
    <source>
        <strain evidence="1">M5</strain>
    </source>
</reference>
<dbReference type="GO" id="GO:0007127">
    <property type="term" value="P:meiosis I"/>
    <property type="evidence" value="ECO:0007669"/>
    <property type="project" value="InterPro"/>
</dbReference>
<dbReference type="GO" id="GO:0051308">
    <property type="term" value="P:male meiosis chromosome separation"/>
    <property type="evidence" value="ECO:0007669"/>
    <property type="project" value="TreeGrafter"/>
</dbReference>
<evidence type="ECO:0000313" key="1">
    <source>
        <dbReference type="EMBL" id="CAH0112531.1"/>
    </source>
</evidence>
<dbReference type="EMBL" id="CAKKLH010000327">
    <property type="protein sequence ID" value="CAH0112531.1"/>
    <property type="molecule type" value="Genomic_DNA"/>
</dbReference>
<keyword evidence="2" id="KW-1185">Reference proteome</keyword>
<protein>
    <submittedName>
        <fullName evidence="1">Uncharacterized protein</fullName>
    </submittedName>
</protein>
<dbReference type="PANTHER" id="PTHR28642">
    <property type="entry name" value="MEIOSIS 1 ARREST PROTEIN"/>
    <property type="match status" value="1"/>
</dbReference>
<dbReference type="OrthoDB" id="6433824at2759"/>
<organism evidence="1 2">
    <name type="scientific">Daphnia galeata</name>
    <dbReference type="NCBI Taxonomy" id="27404"/>
    <lineage>
        <taxon>Eukaryota</taxon>
        <taxon>Metazoa</taxon>
        <taxon>Ecdysozoa</taxon>
        <taxon>Arthropoda</taxon>
        <taxon>Crustacea</taxon>
        <taxon>Branchiopoda</taxon>
        <taxon>Diplostraca</taxon>
        <taxon>Cladocera</taxon>
        <taxon>Anomopoda</taxon>
        <taxon>Daphniidae</taxon>
        <taxon>Daphnia</taxon>
    </lineage>
</organism>
<dbReference type="InterPro" id="IPR033587">
    <property type="entry name" value="M1AP"/>
</dbReference>
<gene>
    <name evidence="1" type="ORF">DGAL_LOCUS16262</name>
</gene>
<sequence>MKIARAIVFDVRNANEATHPHFISSAEALHEVSLLSHAGTCSNFAFLSLVLLGEKGYEPLLNTYPLIEIDPSLKRAFGKLKQLLKISNENAIYSSRKPIEIILSDLVLQFKQCEHCKELTQLEIVIVTATDGDKILKELDSFLNNTNCPELNQIVVFHVAPSGMTQNQMAHDQIVWRTLGDEGDTETFFKSWLVRKRKNWNLEMRCDGQCVWTSRIDIEDLMFDVKGWPYRISANFKETDGIGTFENGNNKTLEIIKWVRSDGVPAWLMYGMPRRLLPSSDLAHDDIVFKINNEQFFSLSRWLAKEGLVATVKMELLQAIDYFILTPGSDGSLLMRSIAPRELILPASTRQLSVSDSQDNNDGLFTEREVCFEQIQSAYLQLPAHTFSRGEKSRVVEAVEFHTITDIQCQTKPIVTRSRKARR</sequence>
<comment type="caution">
    <text evidence="1">The sequence shown here is derived from an EMBL/GenBank/DDBJ whole genome shotgun (WGS) entry which is preliminary data.</text>
</comment>
<proteinExistence type="predicted"/>
<dbReference type="AlphaFoldDB" id="A0A8J2WUW6"/>
<dbReference type="GO" id="GO:0007283">
    <property type="term" value="P:spermatogenesis"/>
    <property type="evidence" value="ECO:0007669"/>
    <property type="project" value="InterPro"/>
</dbReference>
<dbReference type="PANTHER" id="PTHR28642:SF1">
    <property type="entry name" value="MEIOSIS 1 ARREST PROTEIN"/>
    <property type="match status" value="1"/>
</dbReference>
<evidence type="ECO:0000313" key="2">
    <source>
        <dbReference type="Proteomes" id="UP000789390"/>
    </source>
</evidence>
<dbReference type="Proteomes" id="UP000789390">
    <property type="component" value="Unassembled WGS sequence"/>
</dbReference>
<accession>A0A8J2WUW6</accession>
<name>A0A8J2WUW6_9CRUS</name>